<reference evidence="2" key="1">
    <citation type="journal article" date="2014" name="Int. J. Syst. Evol. Microbiol.">
        <title>Complete genome sequence of Corynebacterium casei LMG S-19264T (=DSM 44701T), isolated from a smear-ripened cheese.</title>
        <authorList>
            <consortium name="US DOE Joint Genome Institute (JGI-PGF)"/>
            <person name="Walter F."/>
            <person name="Albersmeier A."/>
            <person name="Kalinowski J."/>
            <person name="Ruckert C."/>
        </authorList>
    </citation>
    <scope>NUCLEOTIDE SEQUENCE</scope>
    <source>
        <strain evidence="2">CGMCC 4.7110</strain>
    </source>
</reference>
<name>A0A918CXN2_9ACTN</name>
<accession>A0A918CXN2</accession>
<dbReference type="EMBL" id="BMML01000051">
    <property type="protein sequence ID" value="GGN46014.1"/>
    <property type="molecule type" value="Genomic_DNA"/>
</dbReference>
<reference evidence="2" key="2">
    <citation type="submission" date="2020-09" db="EMBL/GenBank/DDBJ databases">
        <authorList>
            <person name="Sun Q."/>
            <person name="Zhou Y."/>
        </authorList>
    </citation>
    <scope>NUCLEOTIDE SEQUENCE</scope>
    <source>
        <strain evidence="2">CGMCC 4.7110</strain>
    </source>
</reference>
<gene>
    <name evidence="2" type="ORF">GCM10011578_098510</name>
</gene>
<organism evidence="2 3">
    <name type="scientific">Streptomyces fuscichromogenes</name>
    <dbReference type="NCBI Taxonomy" id="1324013"/>
    <lineage>
        <taxon>Bacteria</taxon>
        <taxon>Bacillati</taxon>
        <taxon>Actinomycetota</taxon>
        <taxon>Actinomycetes</taxon>
        <taxon>Kitasatosporales</taxon>
        <taxon>Streptomycetaceae</taxon>
        <taxon>Streptomyces</taxon>
    </lineage>
</organism>
<dbReference type="Proteomes" id="UP000653411">
    <property type="component" value="Unassembled WGS sequence"/>
</dbReference>
<sequence>MLTTAGLEDLSDVPSTSPARCEAGRGRRTGESLRFLNTRTDGFPGPLQPDEDGD</sequence>
<dbReference type="AlphaFoldDB" id="A0A918CXN2"/>
<evidence type="ECO:0000313" key="2">
    <source>
        <dbReference type="EMBL" id="GGN46014.1"/>
    </source>
</evidence>
<keyword evidence="3" id="KW-1185">Reference proteome</keyword>
<protein>
    <submittedName>
        <fullName evidence="2">Uncharacterized protein</fullName>
    </submittedName>
</protein>
<evidence type="ECO:0000313" key="3">
    <source>
        <dbReference type="Proteomes" id="UP000653411"/>
    </source>
</evidence>
<comment type="caution">
    <text evidence="2">The sequence shown here is derived from an EMBL/GenBank/DDBJ whole genome shotgun (WGS) entry which is preliminary data.</text>
</comment>
<evidence type="ECO:0000256" key="1">
    <source>
        <dbReference type="SAM" id="MobiDB-lite"/>
    </source>
</evidence>
<feature type="compositionally biased region" description="Basic and acidic residues" evidence="1">
    <location>
        <begin position="22"/>
        <end position="31"/>
    </location>
</feature>
<proteinExistence type="predicted"/>
<feature type="region of interest" description="Disordered" evidence="1">
    <location>
        <begin position="1"/>
        <end position="54"/>
    </location>
</feature>